<dbReference type="GO" id="GO:0005524">
    <property type="term" value="F:ATP binding"/>
    <property type="evidence" value="ECO:0007669"/>
    <property type="project" value="UniProtKB-KW"/>
</dbReference>
<evidence type="ECO:0000256" key="2">
    <source>
        <dbReference type="ARBA" id="ARBA00008959"/>
    </source>
</evidence>
<dbReference type="RefSeq" id="WP_181737689.1">
    <property type="nucleotide sequence ID" value="NZ_JACEOL010000009.1"/>
</dbReference>
<dbReference type="Pfam" id="PF16193">
    <property type="entry name" value="AAA_assoc_2"/>
    <property type="match status" value="1"/>
</dbReference>
<keyword evidence="9" id="KW-1185">Reference proteome</keyword>
<dbReference type="InterPro" id="IPR032423">
    <property type="entry name" value="AAA_assoc_2"/>
</dbReference>
<dbReference type="Proteomes" id="UP000538292">
    <property type="component" value="Unassembled WGS sequence"/>
</dbReference>
<dbReference type="Gene3D" id="1.10.8.60">
    <property type="match status" value="1"/>
</dbReference>
<dbReference type="GO" id="GO:0016887">
    <property type="term" value="F:ATP hydrolysis activity"/>
    <property type="evidence" value="ECO:0007669"/>
    <property type="project" value="InterPro"/>
</dbReference>
<dbReference type="FunFam" id="1.10.8.60:FF:000029">
    <property type="entry name" value="Replication-associated recombination protein A"/>
    <property type="match status" value="1"/>
</dbReference>
<dbReference type="SUPFAM" id="SSF52540">
    <property type="entry name" value="P-loop containing nucleoside triphosphate hydrolases"/>
    <property type="match status" value="1"/>
</dbReference>
<dbReference type="GO" id="GO:0017116">
    <property type="term" value="F:single-stranded DNA helicase activity"/>
    <property type="evidence" value="ECO:0007669"/>
    <property type="project" value="TreeGrafter"/>
</dbReference>
<dbReference type="Gene3D" id="3.40.50.300">
    <property type="entry name" value="P-loop containing nucleotide triphosphate hydrolases"/>
    <property type="match status" value="1"/>
</dbReference>
<dbReference type="InterPro" id="IPR027417">
    <property type="entry name" value="P-loop_NTPase"/>
</dbReference>
<dbReference type="GO" id="GO:0008047">
    <property type="term" value="F:enzyme activator activity"/>
    <property type="evidence" value="ECO:0007669"/>
    <property type="project" value="TreeGrafter"/>
</dbReference>
<dbReference type="CDD" id="cd00009">
    <property type="entry name" value="AAA"/>
    <property type="match status" value="1"/>
</dbReference>
<keyword evidence="4" id="KW-0235">DNA replication</keyword>
<dbReference type="InterPro" id="IPR021886">
    <property type="entry name" value="MgsA_C"/>
</dbReference>
<dbReference type="PANTHER" id="PTHR13779">
    <property type="entry name" value="WERNER HELICASE-INTERACTING PROTEIN 1 FAMILY MEMBER"/>
    <property type="match status" value="1"/>
</dbReference>
<dbReference type="SUPFAM" id="SSF48019">
    <property type="entry name" value="post-AAA+ oligomerization domain-like"/>
    <property type="match status" value="1"/>
</dbReference>
<dbReference type="EMBL" id="JACEOL010000009">
    <property type="protein sequence ID" value="MBA4601331.1"/>
    <property type="molecule type" value="Genomic_DNA"/>
</dbReference>
<proteinExistence type="inferred from homology"/>
<dbReference type="Pfam" id="PF00004">
    <property type="entry name" value="AAA"/>
    <property type="match status" value="1"/>
</dbReference>
<reference evidence="8 9" key="1">
    <citation type="submission" date="2020-07" db="EMBL/GenBank/DDBJ databases">
        <title>Thermoactinomyces phylogeny.</title>
        <authorList>
            <person name="Dunlap C."/>
        </authorList>
    </citation>
    <scope>NUCLEOTIDE SEQUENCE [LARGE SCALE GENOMIC DNA]</scope>
    <source>
        <strain evidence="8 9">AMNI-1</strain>
    </source>
</reference>
<protein>
    <recommendedName>
        <fullName evidence="3">Replication-associated recombination protein A</fullName>
    </recommendedName>
</protein>
<dbReference type="InterPro" id="IPR003593">
    <property type="entry name" value="AAA+_ATPase"/>
</dbReference>
<evidence type="ECO:0000256" key="6">
    <source>
        <dbReference type="ARBA" id="ARBA00022840"/>
    </source>
</evidence>
<dbReference type="NCBIfam" id="NF009881">
    <property type="entry name" value="PRK13341.1-2"/>
    <property type="match status" value="1"/>
</dbReference>
<comment type="caution">
    <text evidence="8">The sequence shown here is derived from an EMBL/GenBank/DDBJ whole genome shotgun (WGS) entry which is preliminary data.</text>
</comment>
<dbReference type="InterPro" id="IPR051314">
    <property type="entry name" value="AAA_ATPase_RarA/MGS1/WRNIP1"/>
</dbReference>
<evidence type="ECO:0000256" key="5">
    <source>
        <dbReference type="ARBA" id="ARBA00022741"/>
    </source>
</evidence>
<dbReference type="SMART" id="SM00382">
    <property type="entry name" value="AAA"/>
    <property type="match status" value="1"/>
</dbReference>
<dbReference type="GO" id="GO:0006261">
    <property type="term" value="P:DNA-templated DNA replication"/>
    <property type="evidence" value="ECO:0007669"/>
    <property type="project" value="TreeGrafter"/>
</dbReference>
<evidence type="ECO:0000256" key="3">
    <source>
        <dbReference type="ARBA" id="ARBA00020776"/>
    </source>
</evidence>
<comment type="function">
    <text evidence="1">DNA-dependent ATPase that plays important roles in cellular responses to stalled DNA replication processes.</text>
</comment>
<dbReference type="Pfam" id="PF12002">
    <property type="entry name" value="MgsA_C"/>
    <property type="match status" value="1"/>
</dbReference>
<feature type="domain" description="AAA+ ATPase" evidence="7">
    <location>
        <begin position="51"/>
        <end position="168"/>
    </location>
</feature>
<dbReference type="GO" id="GO:0000731">
    <property type="term" value="P:DNA synthesis involved in DNA repair"/>
    <property type="evidence" value="ECO:0007669"/>
    <property type="project" value="TreeGrafter"/>
</dbReference>
<comment type="similarity">
    <text evidence="2">Belongs to the AAA ATPase family. RarA/MGS1/WRNIP1 subfamily.</text>
</comment>
<dbReference type="CDD" id="cd18139">
    <property type="entry name" value="HLD_clamp_RarA"/>
    <property type="match status" value="1"/>
</dbReference>
<name>A0A7W1XQL2_9BACL</name>
<dbReference type="InterPro" id="IPR008921">
    <property type="entry name" value="DNA_pol3_clamp-load_cplx_C"/>
</dbReference>
<evidence type="ECO:0000256" key="1">
    <source>
        <dbReference type="ARBA" id="ARBA00002393"/>
    </source>
</evidence>
<dbReference type="Gene3D" id="1.20.272.10">
    <property type="match status" value="1"/>
</dbReference>
<evidence type="ECO:0000256" key="4">
    <source>
        <dbReference type="ARBA" id="ARBA00022705"/>
    </source>
</evidence>
<accession>A0A7W1XQL2</accession>
<gene>
    <name evidence="8" type="ORF">H2C83_03135</name>
</gene>
<organism evidence="8 9">
    <name type="scientific">Thermoactinomyces mirandus</name>
    <dbReference type="NCBI Taxonomy" id="2756294"/>
    <lineage>
        <taxon>Bacteria</taxon>
        <taxon>Bacillati</taxon>
        <taxon>Bacillota</taxon>
        <taxon>Bacilli</taxon>
        <taxon>Bacillales</taxon>
        <taxon>Thermoactinomycetaceae</taxon>
        <taxon>Thermoactinomyces</taxon>
    </lineage>
</organism>
<dbReference type="AlphaFoldDB" id="A0A7W1XQL2"/>
<dbReference type="GO" id="GO:0003677">
    <property type="term" value="F:DNA binding"/>
    <property type="evidence" value="ECO:0007669"/>
    <property type="project" value="InterPro"/>
</dbReference>
<evidence type="ECO:0000313" key="8">
    <source>
        <dbReference type="EMBL" id="MBA4601331.1"/>
    </source>
</evidence>
<keyword evidence="6" id="KW-0067">ATP-binding</keyword>
<dbReference type="InterPro" id="IPR003959">
    <property type="entry name" value="ATPase_AAA_core"/>
</dbReference>
<dbReference type="FunFam" id="1.20.272.10:FF:000001">
    <property type="entry name" value="Putative AAA family ATPase"/>
    <property type="match status" value="1"/>
</dbReference>
<dbReference type="PANTHER" id="PTHR13779:SF7">
    <property type="entry name" value="ATPASE WRNIP1"/>
    <property type="match status" value="1"/>
</dbReference>
<keyword evidence="5" id="KW-0547">Nucleotide-binding</keyword>
<evidence type="ECO:0000259" key="7">
    <source>
        <dbReference type="SMART" id="SM00382"/>
    </source>
</evidence>
<evidence type="ECO:0000313" key="9">
    <source>
        <dbReference type="Proteomes" id="UP000538292"/>
    </source>
</evidence>
<sequence length="446" mass="49953">MDLFEYGHQQNKANSEPLAARMRPRHLDEVIGQSHIIGPGKLLRRMIEADRLSSIIFYGPPGTGKTTLAHVIANHTQAFFEQLNAVTAGVADIRRVVTESKERLTMYDKRSVLFIDEIHRFNRSQQDALLPYVENGTIILIGATTENPSFEVNAALLSRSRVFMLKPLTDDEIRKILIHTLQDKERGFGNEKIKIDNDALEHLVRTAGGDSRNALNALELAVITTPPGEEGIRHITLETAEESIQKKVIRYDKSGDNHYDTISAFIKSMRGSDPDAALYYLAKMLKAGEDPRFIARRIFIHAAEDVGMADPRALMIASAAAHAVDYIGLPEAQIPMAEAVIYIATAPKSNAVVRGIQEASHAVEKEKSGRVPPHLRDAHSSGAKIQGRGTGYLYPHDYPRGYVKQQYLPEEHRGKTFYHPTAIGYEQKLQLFLRWMKEEHPSKPSH</sequence>
<dbReference type="Gene3D" id="1.10.3710.10">
    <property type="entry name" value="DNA polymerase III clamp loader subunits, C-terminal domain"/>
    <property type="match status" value="1"/>
</dbReference>
<dbReference type="FunFam" id="3.40.50.300:FF:000137">
    <property type="entry name" value="Replication-associated recombination protein A"/>
    <property type="match status" value="1"/>
</dbReference>